<evidence type="ECO:0000259" key="4">
    <source>
        <dbReference type="PROSITE" id="PS50937"/>
    </source>
</evidence>
<dbReference type="InterPro" id="IPR013786">
    <property type="entry name" value="AcylCoA_DH/ox_N"/>
</dbReference>
<dbReference type="InterPro" id="IPR046373">
    <property type="entry name" value="Acyl-CoA_Oxase/DH_mid-dom_sf"/>
</dbReference>
<sequence length="315" mass="35097">MASSPAYAMIEHRHDRDHFTISDLSEEFGVTARALRFYEDEGLIAPERRGTQRIYSHRDRARLAWILRGKRVGFSLSEIREMIDLYDLGDGRRVQRQVSIDRCQARIALLERQKQDIDAAIAELTEFVEYTPPVRDTRFLLEHVVGLQNYSNLPGFDAATPDVVEAVLEEGGRFVAEVLFPINQSGDQEGCTRHEDGSVTTPKGFKEAYKQYVESGWATLGNLPEHGGQGMPHVVSIAFQEYMISSNMAFAMYPGLTHGAIAALIAKGSPEQQAMYVPKMVSGEWGGTMNLTEPQCGTDLGLIRTKAEPQADGSR</sequence>
<dbReference type="GO" id="GO:0006355">
    <property type="term" value="P:regulation of DNA-templated transcription"/>
    <property type="evidence" value="ECO:0007669"/>
    <property type="project" value="InterPro"/>
</dbReference>
<dbReference type="Gene3D" id="2.40.110.10">
    <property type="entry name" value="Butyryl-CoA Dehydrogenase, subunit A, domain 2"/>
    <property type="match status" value="1"/>
</dbReference>
<protein>
    <recommendedName>
        <fullName evidence="4">HTH merR-type domain-containing protein</fullName>
    </recommendedName>
</protein>
<dbReference type="Gene3D" id="1.10.1660.10">
    <property type="match status" value="1"/>
</dbReference>
<evidence type="ECO:0000313" key="6">
    <source>
        <dbReference type="Proteomes" id="UP000218231"/>
    </source>
</evidence>
<dbReference type="PANTHER" id="PTHR42803">
    <property type="entry name" value="ACYL-COA DEHYDROGENASE"/>
    <property type="match status" value="1"/>
</dbReference>
<dbReference type="GO" id="GO:0050660">
    <property type="term" value="F:flavin adenine dinucleotide binding"/>
    <property type="evidence" value="ECO:0007669"/>
    <property type="project" value="InterPro"/>
</dbReference>
<comment type="cofactor">
    <cofactor evidence="1">
        <name>FAD</name>
        <dbReference type="ChEBI" id="CHEBI:57692"/>
    </cofactor>
</comment>
<keyword evidence="6" id="KW-1185">Reference proteome</keyword>
<dbReference type="OrthoDB" id="5873847at2759"/>
<evidence type="ECO:0000256" key="2">
    <source>
        <dbReference type="ARBA" id="ARBA00022630"/>
    </source>
</evidence>
<dbReference type="InterPro" id="IPR052166">
    <property type="entry name" value="Diverse_Acyl-CoA_DH"/>
</dbReference>
<feature type="domain" description="HTH merR-type" evidence="4">
    <location>
        <begin position="18"/>
        <end position="85"/>
    </location>
</feature>
<organism evidence="5 6">
    <name type="scientific">Diploscapter pachys</name>
    <dbReference type="NCBI Taxonomy" id="2018661"/>
    <lineage>
        <taxon>Eukaryota</taxon>
        <taxon>Metazoa</taxon>
        <taxon>Ecdysozoa</taxon>
        <taxon>Nematoda</taxon>
        <taxon>Chromadorea</taxon>
        <taxon>Rhabditida</taxon>
        <taxon>Rhabditina</taxon>
        <taxon>Rhabditomorpha</taxon>
        <taxon>Rhabditoidea</taxon>
        <taxon>Rhabditidae</taxon>
        <taxon>Diploscapter</taxon>
    </lineage>
</organism>
<dbReference type="Pfam" id="PF02771">
    <property type="entry name" value="Acyl-CoA_dh_N"/>
    <property type="match status" value="1"/>
</dbReference>
<accession>A0A2A2K5R7</accession>
<dbReference type="InterPro" id="IPR037069">
    <property type="entry name" value="AcylCoA_DH/ox_N_sf"/>
</dbReference>
<dbReference type="PANTHER" id="PTHR42803:SF1">
    <property type="entry name" value="BROAD-SPECIFICITY LINEAR ACYL-COA DEHYDROGENASE FADE5"/>
    <property type="match status" value="1"/>
</dbReference>
<dbReference type="EMBL" id="LIAE01009547">
    <property type="protein sequence ID" value="PAV69304.1"/>
    <property type="molecule type" value="Genomic_DNA"/>
</dbReference>
<dbReference type="Gene3D" id="1.10.540.10">
    <property type="entry name" value="Acyl-CoA dehydrogenase/oxidase, N-terminal domain"/>
    <property type="match status" value="1"/>
</dbReference>
<dbReference type="SUPFAM" id="SSF56645">
    <property type="entry name" value="Acyl-CoA dehydrogenase NM domain-like"/>
    <property type="match status" value="1"/>
</dbReference>
<gene>
    <name evidence="5" type="ORF">WR25_10698</name>
</gene>
<dbReference type="STRING" id="2018661.A0A2A2K5R7"/>
<keyword evidence="3" id="KW-0274">FAD</keyword>
<evidence type="ECO:0000256" key="3">
    <source>
        <dbReference type="ARBA" id="ARBA00022827"/>
    </source>
</evidence>
<comment type="caution">
    <text evidence="5">The sequence shown here is derived from an EMBL/GenBank/DDBJ whole genome shotgun (WGS) entry which is preliminary data.</text>
</comment>
<evidence type="ECO:0000313" key="5">
    <source>
        <dbReference type="EMBL" id="PAV69304.1"/>
    </source>
</evidence>
<evidence type="ECO:0000256" key="1">
    <source>
        <dbReference type="ARBA" id="ARBA00001974"/>
    </source>
</evidence>
<dbReference type="InterPro" id="IPR000551">
    <property type="entry name" value="MerR-type_HTH_dom"/>
</dbReference>
<keyword evidence="2" id="KW-0285">Flavoprotein</keyword>
<dbReference type="PROSITE" id="PS50937">
    <property type="entry name" value="HTH_MERR_2"/>
    <property type="match status" value="1"/>
</dbReference>
<dbReference type="Pfam" id="PF13411">
    <property type="entry name" value="MerR_1"/>
    <property type="match status" value="1"/>
</dbReference>
<dbReference type="SUPFAM" id="SSF46955">
    <property type="entry name" value="Putative DNA-binding domain"/>
    <property type="match status" value="1"/>
</dbReference>
<dbReference type="SMART" id="SM00422">
    <property type="entry name" value="HTH_MERR"/>
    <property type="match status" value="1"/>
</dbReference>
<proteinExistence type="predicted"/>
<dbReference type="CDD" id="cd04776">
    <property type="entry name" value="HTH_GnyR"/>
    <property type="match status" value="1"/>
</dbReference>
<dbReference type="GO" id="GO:0003677">
    <property type="term" value="F:DNA binding"/>
    <property type="evidence" value="ECO:0007669"/>
    <property type="project" value="InterPro"/>
</dbReference>
<dbReference type="GO" id="GO:0016627">
    <property type="term" value="F:oxidoreductase activity, acting on the CH-CH group of donors"/>
    <property type="evidence" value="ECO:0007669"/>
    <property type="project" value="InterPro"/>
</dbReference>
<dbReference type="Proteomes" id="UP000218231">
    <property type="component" value="Unassembled WGS sequence"/>
</dbReference>
<dbReference type="InterPro" id="IPR009100">
    <property type="entry name" value="AcylCoA_DH/oxidase_NM_dom_sf"/>
</dbReference>
<reference evidence="5 6" key="1">
    <citation type="journal article" date="2017" name="Curr. Biol.">
        <title>Genome architecture and evolution of a unichromosomal asexual nematode.</title>
        <authorList>
            <person name="Fradin H."/>
            <person name="Zegar C."/>
            <person name="Gutwein M."/>
            <person name="Lucas J."/>
            <person name="Kovtun M."/>
            <person name="Corcoran D."/>
            <person name="Baugh L.R."/>
            <person name="Kiontke K."/>
            <person name="Gunsalus K."/>
            <person name="Fitch D.H."/>
            <person name="Piano F."/>
        </authorList>
    </citation>
    <scope>NUCLEOTIDE SEQUENCE [LARGE SCALE GENOMIC DNA]</scope>
    <source>
        <strain evidence="5">PF1309</strain>
    </source>
</reference>
<dbReference type="InterPro" id="IPR009061">
    <property type="entry name" value="DNA-bd_dom_put_sf"/>
</dbReference>
<name>A0A2A2K5R7_9BILA</name>
<dbReference type="AlphaFoldDB" id="A0A2A2K5R7"/>